<feature type="region of interest" description="Disordered" evidence="1">
    <location>
        <begin position="1"/>
        <end position="27"/>
    </location>
</feature>
<evidence type="ECO:0000313" key="2">
    <source>
        <dbReference type="EMBL" id="MEI4801432.1"/>
    </source>
</evidence>
<organism evidence="2 3">
    <name type="scientific">Bacillus bruguierae</name>
    <dbReference type="NCBI Taxonomy" id="3127667"/>
    <lineage>
        <taxon>Bacteria</taxon>
        <taxon>Bacillati</taxon>
        <taxon>Bacillota</taxon>
        <taxon>Bacilli</taxon>
        <taxon>Bacillales</taxon>
        <taxon>Bacillaceae</taxon>
        <taxon>Bacillus</taxon>
    </lineage>
</organism>
<dbReference type="EMBL" id="JBAWSX010000004">
    <property type="protein sequence ID" value="MEI4801432.1"/>
    <property type="molecule type" value="Genomic_DNA"/>
</dbReference>
<protein>
    <submittedName>
        <fullName evidence="2">CotO family spore coat protein</fullName>
    </submittedName>
</protein>
<accession>A0ABU8FFG7</accession>
<keyword evidence="2" id="KW-0946">Virion</keyword>
<dbReference type="Pfam" id="PF14153">
    <property type="entry name" value="Spore_coat_CotO"/>
    <property type="match status" value="1"/>
</dbReference>
<dbReference type="InterPro" id="IPR025439">
    <property type="entry name" value="Spore_coat_CotO"/>
</dbReference>
<dbReference type="RefSeq" id="WP_336472134.1">
    <property type="nucleotide sequence ID" value="NZ_JBAWSX010000004.1"/>
</dbReference>
<reference evidence="2 3" key="1">
    <citation type="submission" date="2024-01" db="EMBL/GenBank/DDBJ databases">
        <title>Seven novel Bacillus-like species.</title>
        <authorList>
            <person name="Liu G."/>
        </authorList>
    </citation>
    <scope>NUCLEOTIDE SEQUENCE [LARGE SCALE GENOMIC DNA]</scope>
    <source>
        <strain evidence="2 3">FJAT-51639</strain>
    </source>
</reference>
<gene>
    <name evidence="2" type="ORF">WAZ07_08850</name>
</gene>
<feature type="region of interest" description="Disordered" evidence="1">
    <location>
        <begin position="46"/>
        <end position="68"/>
    </location>
</feature>
<keyword evidence="2" id="KW-0167">Capsid protein</keyword>
<proteinExistence type="predicted"/>
<comment type="caution">
    <text evidence="2">The sequence shown here is derived from an EMBL/GenBank/DDBJ whole genome shotgun (WGS) entry which is preliminary data.</text>
</comment>
<evidence type="ECO:0000256" key="1">
    <source>
        <dbReference type="SAM" id="MobiDB-lite"/>
    </source>
</evidence>
<evidence type="ECO:0000313" key="3">
    <source>
        <dbReference type="Proteomes" id="UP001372526"/>
    </source>
</evidence>
<dbReference type="Proteomes" id="UP001372526">
    <property type="component" value="Unassembled WGS sequence"/>
</dbReference>
<feature type="compositionally biased region" description="Polar residues" evidence="1">
    <location>
        <begin position="17"/>
        <end position="26"/>
    </location>
</feature>
<name>A0ABU8FFG7_9BACI</name>
<sequence length="175" mass="20095">MMRKEKSFSLEQPPLLYTTQPKSSQPVGGMQKVFVIKQHQLDLAKKKKTKNKKESLVNTSNSEAKSEETKAQVEEILFQDEKESISVDSEVEVESEGVKKKLFSQMTNVEKINYIVNRPHYIPNAQCIVRTKKDIYIGYILSFEKNVLKMRSSTYFSAIMIELADIVTIQLKGLE</sequence>
<keyword evidence="3" id="KW-1185">Reference proteome</keyword>